<name>A0A8K0G233_IGNLU</name>
<accession>A0A8K0G233</accession>
<feature type="region of interest" description="Disordered" evidence="1">
    <location>
        <begin position="1"/>
        <end position="81"/>
    </location>
</feature>
<comment type="caution">
    <text evidence="2">The sequence shown here is derived from an EMBL/GenBank/DDBJ whole genome shotgun (WGS) entry which is preliminary data.</text>
</comment>
<dbReference type="AlphaFoldDB" id="A0A8K0G233"/>
<feature type="compositionally biased region" description="Acidic residues" evidence="1">
    <location>
        <begin position="1"/>
        <end position="22"/>
    </location>
</feature>
<feature type="compositionally biased region" description="Basic residues" evidence="1">
    <location>
        <begin position="66"/>
        <end position="79"/>
    </location>
</feature>
<organism evidence="2 3">
    <name type="scientific">Ignelater luminosus</name>
    <name type="common">Cucubano</name>
    <name type="synonym">Pyrophorus luminosus</name>
    <dbReference type="NCBI Taxonomy" id="2038154"/>
    <lineage>
        <taxon>Eukaryota</taxon>
        <taxon>Metazoa</taxon>
        <taxon>Ecdysozoa</taxon>
        <taxon>Arthropoda</taxon>
        <taxon>Hexapoda</taxon>
        <taxon>Insecta</taxon>
        <taxon>Pterygota</taxon>
        <taxon>Neoptera</taxon>
        <taxon>Endopterygota</taxon>
        <taxon>Coleoptera</taxon>
        <taxon>Polyphaga</taxon>
        <taxon>Elateriformia</taxon>
        <taxon>Elateroidea</taxon>
        <taxon>Elateridae</taxon>
        <taxon>Agrypninae</taxon>
        <taxon>Pyrophorini</taxon>
        <taxon>Ignelater</taxon>
    </lineage>
</organism>
<evidence type="ECO:0000256" key="1">
    <source>
        <dbReference type="SAM" id="MobiDB-lite"/>
    </source>
</evidence>
<feature type="compositionally biased region" description="Basic and acidic residues" evidence="1">
    <location>
        <begin position="43"/>
        <end position="54"/>
    </location>
</feature>
<protein>
    <submittedName>
        <fullName evidence="2">Uncharacterized protein</fullName>
    </submittedName>
</protein>
<gene>
    <name evidence="2" type="ORF">ILUMI_23233</name>
</gene>
<dbReference type="EMBL" id="VTPC01090579">
    <property type="protein sequence ID" value="KAF2882928.1"/>
    <property type="molecule type" value="Genomic_DNA"/>
</dbReference>
<reference evidence="2" key="1">
    <citation type="submission" date="2019-08" db="EMBL/GenBank/DDBJ databases">
        <title>The genome of the North American firefly Photinus pyralis.</title>
        <authorList>
            <consortium name="Photinus pyralis genome working group"/>
            <person name="Fallon T.R."/>
            <person name="Sander Lower S.E."/>
            <person name="Weng J.-K."/>
        </authorList>
    </citation>
    <scope>NUCLEOTIDE SEQUENCE</scope>
    <source>
        <strain evidence="2">TRF0915ILg1</strain>
        <tissue evidence="2">Whole body</tissue>
    </source>
</reference>
<evidence type="ECO:0000313" key="2">
    <source>
        <dbReference type="EMBL" id="KAF2882928.1"/>
    </source>
</evidence>
<proteinExistence type="predicted"/>
<dbReference type="Proteomes" id="UP000801492">
    <property type="component" value="Unassembled WGS sequence"/>
</dbReference>
<sequence>MDVAEEDNYYDAVDTDNSEDIDYVLRKDEESSDNQGNNRRNNSHKEDIDEHANNDAENAEISNLNIRKRKRMKKPKTWKKYSEMQKRRVEFFQKESTTPEKDTKNSEGHFEKQIVFPLAASKYEYQVSISDD</sequence>
<evidence type="ECO:0000313" key="3">
    <source>
        <dbReference type="Proteomes" id="UP000801492"/>
    </source>
</evidence>
<feature type="region of interest" description="Disordered" evidence="1">
    <location>
        <begin position="90"/>
        <end position="109"/>
    </location>
</feature>
<keyword evidence="3" id="KW-1185">Reference proteome</keyword>